<sequence length="384" mass="44461">MRKLFLFFLAPFIFSCGGNTSENAESGNILENLTLAIDTVVVDPKGEIIDLGYGINRSSISSDARTLYFFDMRKTMINEIDLDKLELIGSYPFSKEGPNAVGFNPPSIQSLANDRFLITSPMINVGTYTKNGQKEKSLKFNFKEIEGLGVDEEGLITNRITLSHDEKQMFALTRLDPSEKEVRLLIINPNAKTGKSIELPNMLQTLKLTLLLRLEEQKRMARTGENIWLRTMNEALHITSSVTSDLYVYDYKKDSLRLVEFEHQLVPKRKTGDFESNVFTDEKEFEDAMEKQMNQIAFRELIWDEQRKQFFRFGYRPIKDAEGNWYKRAEVYFFVYDADLKLLGEKFLPELTNVPEFTFFKDGKLWSYVNVEDELGFAVMELKF</sequence>
<reference evidence="1 2" key="1">
    <citation type="submission" date="2023-08" db="EMBL/GenBank/DDBJ databases">
        <title>Draft genome sequence of Algoriphagus confluentis.</title>
        <authorList>
            <person name="Takatani N."/>
            <person name="Hosokawa M."/>
            <person name="Sawabe T."/>
        </authorList>
    </citation>
    <scope>NUCLEOTIDE SEQUENCE [LARGE SCALE GENOMIC DNA]</scope>
    <source>
        <strain evidence="1 2">NBRC 111222</strain>
    </source>
</reference>
<protein>
    <recommendedName>
        <fullName evidence="3">DUF4221 domain-containing protein</fullName>
    </recommendedName>
</protein>
<dbReference type="InterPro" id="IPR025316">
    <property type="entry name" value="DUF4221"/>
</dbReference>
<gene>
    <name evidence="1" type="ORF">Aconfl_27270</name>
</gene>
<dbReference type="InterPro" id="IPR011044">
    <property type="entry name" value="Quino_amine_DH_bsu"/>
</dbReference>
<keyword evidence="2" id="KW-1185">Reference proteome</keyword>
<comment type="caution">
    <text evidence="1">The sequence shown here is derived from an EMBL/GenBank/DDBJ whole genome shotgun (WGS) entry which is preliminary data.</text>
</comment>
<dbReference type="RefSeq" id="WP_338224796.1">
    <property type="nucleotide sequence ID" value="NZ_BTPD01000008.1"/>
</dbReference>
<dbReference type="EMBL" id="BTPD01000008">
    <property type="protein sequence ID" value="GMQ30084.1"/>
    <property type="molecule type" value="Genomic_DNA"/>
</dbReference>
<proteinExistence type="predicted"/>
<evidence type="ECO:0000313" key="1">
    <source>
        <dbReference type="EMBL" id="GMQ30084.1"/>
    </source>
</evidence>
<dbReference type="Pfam" id="PF13970">
    <property type="entry name" value="DUF4221"/>
    <property type="match status" value="1"/>
</dbReference>
<evidence type="ECO:0000313" key="2">
    <source>
        <dbReference type="Proteomes" id="UP001338309"/>
    </source>
</evidence>
<dbReference type="Proteomes" id="UP001338309">
    <property type="component" value="Unassembled WGS sequence"/>
</dbReference>
<organism evidence="1 2">
    <name type="scientific">Algoriphagus confluentis</name>
    <dbReference type="NCBI Taxonomy" id="1697556"/>
    <lineage>
        <taxon>Bacteria</taxon>
        <taxon>Pseudomonadati</taxon>
        <taxon>Bacteroidota</taxon>
        <taxon>Cytophagia</taxon>
        <taxon>Cytophagales</taxon>
        <taxon>Cyclobacteriaceae</taxon>
        <taxon>Algoriphagus</taxon>
    </lineage>
</organism>
<dbReference type="PROSITE" id="PS51257">
    <property type="entry name" value="PROKAR_LIPOPROTEIN"/>
    <property type="match status" value="1"/>
</dbReference>
<accession>A0ABQ6PQ40</accession>
<evidence type="ECO:0008006" key="3">
    <source>
        <dbReference type="Google" id="ProtNLM"/>
    </source>
</evidence>
<name>A0ABQ6PQ40_9BACT</name>
<dbReference type="SUPFAM" id="SSF50969">
    <property type="entry name" value="YVTN repeat-like/Quinoprotein amine dehydrogenase"/>
    <property type="match status" value="1"/>
</dbReference>